<dbReference type="Pfam" id="PF04326">
    <property type="entry name" value="SLFN_AlbA_2"/>
    <property type="match status" value="1"/>
</dbReference>
<accession>A0A0P1MWL4</accession>
<dbReference type="PANTHER" id="PTHR30595:SF6">
    <property type="entry name" value="SCHLAFEN ALBA-2 DOMAIN-CONTAINING PROTEIN"/>
    <property type="match status" value="1"/>
</dbReference>
<feature type="domain" description="Schlafen AlbA-2" evidence="1">
    <location>
        <begin position="14"/>
        <end position="129"/>
    </location>
</feature>
<dbReference type="InterPro" id="IPR036390">
    <property type="entry name" value="WH_DNA-bd_sf"/>
</dbReference>
<proteinExistence type="predicted"/>
<evidence type="ECO:0000313" key="2">
    <source>
        <dbReference type="EMBL" id="CUT00446.1"/>
    </source>
</evidence>
<reference evidence="3" key="1">
    <citation type="submission" date="2015-11" db="EMBL/GenBank/DDBJ databases">
        <authorList>
            <person name="Varghese N."/>
        </authorList>
    </citation>
    <scope>NUCLEOTIDE SEQUENCE [LARGE SCALE GENOMIC DNA]</scope>
    <source>
        <strain evidence="3">JGI-23</strain>
    </source>
</reference>
<evidence type="ECO:0000259" key="1">
    <source>
        <dbReference type="Pfam" id="PF04326"/>
    </source>
</evidence>
<protein>
    <submittedName>
        <fullName evidence="2">Putative DNA-binding domain-containing protein</fullName>
    </submittedName>
</protein>
<dbReference type="EMBL" id="CZVW01000007">
    <property type="protein sequence ID" value="CUT00446.1"/>
    <property type="molecule type" value="Genomic_DNA"/>
</dbReference>
<organism evidence="2 3">
    <name type="scientific">Candidatus Chryseopegocella kryptomonas</name>
    <dbReference type="NCBI Taxonomy" id="1633643"/>
    <lineage>
        <taxon>Bacteria</taxon>
        <taxon>Pseudomonadati</taxon>
        <taxon>Candidatus Kryptoniota</taxon>
        <taxon>Candidatus Chryseopegocella</taxon>
    </lineage>
</organism>
<dbReference type="GO" id="GO:0003677">
    <property type="term" value="F:DNA binding"/>
    <property type="evidence" value="ECO:0007669"/>
    <property type="project" value="UniProtKB-KW"/>
</dbReference>
<dbReference type="PANTHER" id="PTHR30595">
    <property type="entry name" value="GLPR-RELATED TRANSCRIPTIONAL REPRESSOR"/>
    <property type="match status" value="1"/>
</dbReference>
<dbReference type="SUPFAM" id="SSF46785">
    <property type="entry name" value="Winged helix' DNA-binding domain"/>
    <property type="match status" value="1"/>
</dbReference>
<name>A0A0P1MWL4_9BACT</name>
<keyword evidence="3" id="KW-1185">Reference proteome</keyword>
<dbReference type="InterPro" id="IPR007421">
    <property type="entry name" value="Schlafen_AlbA_2_dom"/>
</dbReference>
<dbReference type="AlphaFoldDB" id="A0A0P1MWL4"/>
<dbReference type="InterPro" id="IPR038461">
    <property type="entry name" value="Schlafen_AlbA_2_dom_sf"/>
</dbReference>
<dbReference type="Gene3D" id="3.30.950.30">
    <property type="entry name" value="Schlafen, AAA domain"/>
    <property type="match status" value="1"/>
</dbReference>
<gene>
    <name evidence="2" type="ORF">JGI23_00863</name>
</gene>
<evidence type="ECO:0000313" key="3">
    <source>
        <dbReference type="Proteomes" id="UP000199197"/>
    </source>
</evidence>
<keyword evidence="2" id="KW-0238">DNA-binding</keyword>
<dbReference type="Proteomes" id="UP000199197">
    <property type="component" value="Unassembled WGS sequence"/>
</dbReference>
<sequence length="211" mass="23440">MNLDQLNNILFEGEGLTVEFKRKVSSPEKIARAMIAFANTHGGVLIFGIDDDGSVVGVDSEKEEIDLIFQAATQHCYPPIEPKIEIFELNGKDVIVVTIEQSENRPHHLVSSNGDAGKVFIRIGSQNVIASDEMIKLIKSEMEEQPLRITIGEKERRLLNYLDNFGRITVKEFSKLVNITESEASDILVNLVRAGILKIHATGGDDYFTLA</sequence>